<evidence type="ECO:0000256" key="1">
    <source>
        <dbReference type="SAM" id="MobiDB-lite"/>
    </source>
</evidence>
<dbReference type="HOGENOM" id="CLU_2444558_0_0_1"/>
<proteinExistence type="predicted"/>
<accession>A0A0E0CW53</accession>
<evidence type="ECO:0000313" key="3">
    <source>
        <dbReference type="Proteomes" id="UP000008021"/>
    </source>
</evidence>
<feature type="region of interest" description="Disordered" evidence="1">
    <location>
        <begin position="1"/>
        <end position="21"/>
    </location>
</feature>
<evidence type="ECO:0000313" key="2">
    <source>
        <dbReference type="EnsemblPlants" id="OMERI03G05630.1"/>
    </source>
</evidence>
<dbReference type="Gramene" id="OMERI03G05630.1">
    <property type="protein sequence ID" value="OMERI03G05630.1"/>
    <property type="gene ID" value="OMERI03G05630"/>
</dbReference>
<name>A0A0E0CW53_9ORYZ</name>
<keyword evidence="3" id="KW-1185">Reference proteome</keyword>
<feature type="compositionally biased region" description="Polar residues" evidence="1">
    <location>
        <begin position="12"/>
        <end position="21"/>
    </location>
</feature>
<dbReference type="Proteomes" id="UP000008021">
    <property type="component" value="Chromosome 3"/>
</dbReference>
<dbReference type="AlphaFoldDB" id="A0A0E0CW53"/>
<sequence>MDRLAKLMAPESNMQSSSGSANDHKCEIVLYGGFQVLNREQRTAHRTAQKLEKREKKNSIKLLLQMEENSKQIHPKTHMKHCSNQPERRA</sequence>
<feature type="region of interest" description="Disordered" evidence="1">
    <location>
        <begin position="68"/>
        <end position="90"/>
    </location>
</feature>
<reference evidence="2" key="2">
    <citation type="submission" date="2018-05" db="EMBL/GenBank/DDBJ databases">
        <title>OmerRS3 (Oryza meridionalis Reference Sequence Version 3).</title>
        <authorList>
            <person name="Zhang J."/>
            <person name="Kudrna D."/>
            <person name="Lee S."/>
            <person name="Talag J."/>
            <person name="Welchert J."/>
            <person name="Wing R.A."/>
        </authorList>
    </citation>
    <scope>NUCLEOTIDE SEQUENCE [LARGE SCALE GENOMIC DNA]</scope>
    <source>
        <strain evidence="2">cv. OR44</strain>
    </source>
</reference>
<organism evidence="2">
    <name type="scientific">Oryza meridionalis</name>
    <dbReference type="NCBI Taxonomy" id="40149"/>
    <lineage>
        <taxon>Eukaryota</taxon>
        <taxon>Viridiplantae</taxon>
        <taxon>Streptophyta</taxon>
        <taxon>Embryophyta</taxon>
        <taxon>Tracheophyta</taxon>
        <taxon>Spermatophyta</taxon>
        <taxon>Magnoliopsida</taxon>
        <taxon>Liliopsida</taxon>
        <taxon>Poales</taxon>
        <taxon>Poaceae</taxon>
        <taxon>BOP clade</taxon>
        <taxon>Oryzoideae</taxon>
        <taxon>Oryzeae</taxon>
        <taxon>Oryzinae</taxon>
        <taxon>Oryza</taxon>
    </lineage>
</organism>
<protein>
    <submittedName>
        <fullName evidence="2">Uncharacterized protein</fullName>
    </submittedName>
</protein>
<reference evidence="2" key="1">
    <citation type="submission" date="2015-04" db="UniProtKB">
        <authorList>
            <consortium name="EnsemblPlants"/>
        </authorList>
    </citation>
    <scope>IDENTIFICATION</scope>
</reference>
<dbReference type="EnsemblPlants" id="OMERI03G05630.1">
    <property type="protein sequence ID" value="OMERI03G05630.1"/>
    <property type="gene ID" value="OMERI03G05630"/>
</dbReference>